<keyword evidence="6" id="KW-0597">Phosphoprotein</keyword>
<evidence type="ECO:0000256" key="18">
    <source>
        <dbReference type="ARBA" id="ARBA00049790"/>
    </source>
</evidence>
<dbReference type="AlphaFoldDB" id="A0A1S3JT75"/>
<evidence type="ECO:0000256" key="23">
    <source>
        <dbReference type="SAM" id="MobiDB-lite"/>
    </source>
</evidence>
<evidence type="ECO:0000256" key="16">
    <source>
        <dbReference type="ARBA" id="ARBA00048763"/>
    </source>
</evidence>
<dbReference type="GO" id="GO:0005737">
    <property type="term" value="C:cytoplasm"/>
    <property type="evidence" value="ECO:0007669"/>
    <property type="project" value="UniProtKB-SubCell"/>
</dbReference>
<keyword evidence="12" id="KW-0539">Nucleus</keyword>
<feature type="compositionally biased region" description="Acidic residues" evidence="23">
    <location>
        <begin position="496"/>
        <end position="506"/>
    </location>
</feature>
<evidence type="ECO:0000256" key="17">
    <source>
        <dbReference type="ARBA" id="ARBA00049075"/>
    </source>
</evidence>
<accession>A0A1S3JT75</accession>
<evidence type="ECO:0000256" key="10">
    <source>
        <dbReference type="ARBA" id="ARBA00023015"/>
    </source>
</evidence>
<dbReference type="GO" id="GO:0015030">
    <property type="term" value="C:Cajal body"/>
    <property type="evidence" value="ECO:0007669"/>
    <property type="project" value="UniProtKB-SubCell"/>
</dbReference>
<evidence type="ECO:0000256" key="2">
    <source>
        <dbReference type="ARBA" id="ARBA00004496"/>
    </source>
</evidence>
<evidence type="ECO:0000256" key="1">
    <source>
        <dbReference type="ARBA" id="ARBA00004408"/>
    </source>
</evidence>
<feature type="region of interest" description="Disordered" evidence="23">
    <location>
        <begin position="489"/>
        <end position="602"/>
    </location>
</feature>
<comment type="subcellular location">
    <subcellularLocation>
        <location evidence="2">Cytoplasm</location>
    </subcellularLocation>
    <subcellularLocation>
        <location evidence="1">Nucleus</location>
        <location evidence="1">Cajal body</location>
    </subcellularLocation>
    <subcellularLocation>
        <location evidence="3">Nucleus</location>
        <location evidence="3">Nucleolus</location>
    </subcellularLocation>
</comment>
<dbReference type="PANTHER" id="PTHR14741:SF32">
    <property type="entry name" value="TRIMETHYLGUANOSINE SYNTHASE"/>
    <property type="match status" value="1"/>
</dbReference>
<evidence type="ECO:0000256" key="19">
    <source>
        <dbReference type="ARBA" id="ARBA00057179"/>
    </source>
</evidence>
<evidence type="ECO:0000256" key="5">
    <source>
        <dbReference type="ARBA" id="ARBA00022490"/>
    </source>
</evidence>
<feature type="compositionally biased region" description="Acidic residues" evidence="23">
    <location>
        <begin position="571"/>
        <end position="599"/>
    </location>
</feature>
<comment type="similarity">
    <text evidence="13">Belongs to the methyltransferase superfamily. Trimethylguanosine synthase family.</text>
</comment>
<sequence length="1000" mass="112421">MCYRWSRLAEAKMYIQGLEISDAVECHCTRALIRDSDLYKMGIFGKPVNDDVDCTKAYQELKDETPENFDDKQRFAEVDSNCTDLNVDLEVEMMKKLGLPVEFGAAKKTNSKKRRKKPRNLESERSEADPQEVFTTSHVKSTEMFNTNNTYSDQVEKQWQAYWAQYGDQLVWLTWLEKYPDYINCDSLNQMSVMMEVEISSCEQTDSVNYEDEVVESAKNCSDSPSSGCAPKTSQHQLEDGNISGLASQSNSDSHVIHSDVMVPVSTGDTLSATSEIIKATDVNALSRDKHSGSENREEAVYQNISNSHMSLPKLNTDHNAEFDLKIEVTMKNVTEKIQDLNMGCYEEVNGDLPCSSQVQAIQFFHDYAAQSDTNNNSGNAISDAAAASDYDYHNSDQDNTYGSAQLNDEEAYAEEWKSLWDEHYMGVYWYYFTEFSSAYSRVDSQSSERVEEPEQLPCLGTCQPNGLTHGVDLVADCVENVNQSLSESINNSDDRVDDADDEDAPQDGGSKRNRPKRAGQRQKQEGSTATHIQPAHKHNSGSLSISGEDGDDEPPEERPSKTINGHEADIYDEEKADEDDDDDDDDQIDEENCTDDSEIAEKKRKRMTSAFELMGYKLTPNENRLGSQSKIQGAHVTFKEKKLKQVNKELNLGKKPVHIKFDEDGSILKESKTLTQVKHFLAKMEGDPTEPQVEDGEQPQTQSGTTDYISDTGHVFLPQDGADRVAIVDNENQGDEDEEKSDSSLSSSSDTEKFDRLESSGQVGVVVKDSKRQRKKLHKRKFTPMPDSIAKDPELRKYWAQRYRLFSRFDDGVMLDREGWFSVTPEKIAEHIAERCRCDLIVDAFCGVGGNAIQFALTCERVIAIDIDPVKLECARHNAEVYGVADRIEFIQGDYMEVATELKADVVFLSPPWGGPDYLNAEVFDLHTMIQIDGFAIFEKAKKISNNIAYFAPRNVNVEQLISLAGPGGKVEIEQNFLNKKLKTVTAYYGDLIDANTSD</sequence>
<evidence type="ECO:0000256" key="8">
    <source>
        <dbReference type="ARBA" id="ARBA00022679"/>
    </source>
</evidence>
<evidence type="ECO:0000256" key="11">
    <source>
        <dbReference type="ARBA" id="ARBA00023163"/>
    </source>
</evidence>
<reference evidence="25" key="1">
    <citation type="submission" date="2025-08" db="UniProtKB">
        <authorList>
            <consortium name="RefSeq"/>
        </authorList>
    </citation>
    <scope>IDENTIFICATION</scope>
    <source>
        <tissue evidence="25">Gonads</tissue>
    </source>
</reference>
<keyword evidence="24" id="KW-1185">Reference proteome</keyword>
<feature type="compositionally biased region" description="Basic residues" evidence="23">
    <location>
        <begin position="109"/>
        <end position="118"/>
    </location>
</feature>
<feature type="region of interest" description="Disordered" evidence="23">
    <location>
        <begin position="219"/>
        <end position="250"/>
    </location>
</feature>
<comment type="catalytic activity">
    <reaction evidence="16">
        <text>a 5'-end (N(2),N(7)-dimethyl 5'-triphosphoguanosine)-ribonucleoside in snRNA + S-adenosyl-L-methionine = a 5'-end (N(2),N(2),N(7)-trimethyl 5'-triphosphoguanosine)-ribonucleoside in snRNA + S-adenosyl-L-homocysteine + H(+)</text>
        <dbReference type="Rhea" id="RHEA:78479"/>
        <dbReference type="Rhea" id="RHEA-COMP:19087"/>
        <dbReference type="Rhea" id="RHEA-COMP:19089"/>
        <dbReference type="ChEBI" id="CHEBI:15378"/>
        <dbReference type="ChEBI" id="CHEBI:57856"/>
        <dbReference type="ChEBI" id="CHEBI:59789"/>
        <dbReference type="ChEBI" id="CHEBI:167623"/>
        <dbReference type="ChEBI" id="CHEBI:172880"/>
    </reaction>
    <physiologicalReaction direction="left-to-right" evidence="16">
        <dbReference type="Rhea" id="RHEA:78480"/>
    </physiologicalReaction>
</comment>
<dbReference type="GO" id="GO:0005730">
    <property type="term" value="C:nucleolus"/>
    <property type="evidence" value="ECO:0007669"/>
    <property type="project" value="UniProtKB-SubCell"/>
</dbReference>
<dbReference type="Gene3D" id="3.40.50.150">
    <property type="entry name" value="Vaccinia Virus protein VP39"/>
    <property type="match status" value="1"/>
</dbReference>
<dbReference type="Proteomes" id="UP000085678">
    <property type="component" value="Unplaced"/>
</dbReference>
<dbReference type="STRING" id="7574.A0A1S3JT75"/>
<comment type="catalytic activity">
    <reaction evidence="14">
        <text>a 5'-end (N(2),N(7)-dimethyl 5'-triphosphoguanosine)-ribonucleoside in snoRNA + S-adenosyl-L-methionine = a 5'-end (N(2),N(2),N(7)-trimethyl 5'-triphosphoguanosine)-ribonucleoside in snoRNA + S-adenosyl-L-homocysteine + H(+)</text>
        <dbReference type="Rhea" id="RHEA:78507"/>
        <dbReference type="Rhea" id="RHEA-COMP:19088"/>
        <dbReference type="Rhea" id="RHEA-COMP:19090"/>
        <dbReference type="ChEBI" id="CHEBI:15378"/>
        <dbReference type="ChEBI" id="CHEBI:57856"/>
        <dbReference type="ChEBI" id="CHEBI:59789"/>
        <dbReference type="ChEBI" id="CHEBI:167623"/>
        <dbReference type="ChEBI" id="CHEBI:172880"/>
    </reaction>
    <physiologicalReaction direction="left-to-right" evidence="14">
        <dbReference type="Rhea" id="RHEA:78508"/>
    </physiologicalReaction>
</comment>
<keyword evidence="7" id="KW-0489">Methyltransferase</keyword>
<evidence type="ECO:0000256" key="21">
    <source>
        <dbReference type="ARBA" id="ARBA00079339"/>
    </source>
</evidence>
<dbReference type="OrthoDB" id="194443at2759"/>
<comment type="catalytic activity">
    <reaction evidence="17">
        <text>a 5'-end (N(7)-methyl 5'-triphosphoguanosine)-ribonucleoside in snRNA + S-adenosyl-L-methionine = a 5'-end (N(2),N(7)-dimethyl 5'-triphosphoguanosine)-ribonucleoside in snRNA + S-adenosyl-L-homocysteine + H(+)</text>
        <dbReference type="Rhea" id="RHEA:78471"/>
        <dbReference type="Rhea" id="RHEA-COMP:19085"/>
        <dbReference type="Rhea" id="RHEA-COMP:19087"/>
        <dbReference type="ChEBI" id="CHEBI:15378"/>
        <dbReference type="ChEBI" id="CHEBI:57856"/>
        <dbReference type="ChEBI" id="CHEBI:59789"/>
        <dbReference type="ChEBI" id="CHEBI:156461"/>
        <dbReference type="ChEBI" id="CHEBI:172880"/>
    </reaction>
    <physiologicalReaction direction="left-to-right" evidence="17">
        <dbReference type="Rhea" id="RHEA:78472"/>
    </physiologicalReaction>
</comment>
<gene>
    <name evidence="25" type="primary">LOC106175686</name>
</gene>
<feature type="compositionally biased region" description="Polar residues" evidence="23">
    <location>
        <begin position="699"/>
        <end position="710"/>
    </location>
</feature>
<keyword evidence="5" id="KW-0963">Cytoplasm</keyword>
<feature type="compositionally biased region" description="Basic and acidic residues" evidence="23">
    <location>
        <begin position="119"/>
        <end position="128"/>
    </location>
</feature>
<evidence type="ECO:0000256" key="9">
    <source>
        <dbReference type="ARBA" id="ARBA00022691"/>
    </source>
</evidence>
<feature type="region of interest" description="Disordered" evidence="23">
    <location>
        <begin position="686"/>
        <end position="716"/>
    </location>
</feature>
<evidence type="ECO:0000256" key="22">
    <source>
        <dbReference type="ARBA" id="ARBA00081504"/>
    </source>
</evidence>
<dbReference type="InterPro" id="IPR019012">
    <property type="entry name" value="RNA_cap_Gua-N2-MeTrfase"/>
</dbReference>
<keyword evidence="9" id="KW-0949">S-adenosyl-L-methionine</keyword>
<proteinExistence type="inferred from homology"/>
<evidence type="ECO:0000256" key="4">
    <source>
        <dbReference type="ARBA" id="ARBA00018517"/>
    </source>
</evidence>
<evidence type="ECO:0000256" key="20">
    <source>
        <dbReference type="ARBA" id="ARBA00064494"/>
    </source>
</evidence>
<feature type="compositionally biased region" description="Basic and acidic residues" evidence="23">
    <location>
        <begin position="557"/>
        <end position="570"/>
    </location>
</feature>
<comment type="function">
    <text evidence="19">Catalyzes the 2 serial methylation steps for the conversion of the 7-monomethylguanosine (m(7)G) caps of snRNAs and snoRNAs to a 2,2,7-trimethylguanosine (m(2,2,7)G) cap structure. The enzyme is specific for guanine, and N7 methylation must precede N2 methylation. Hypermethylation of the m7G cap of U snRNAs leads to their concentration in nuclear foci, their colocalization with coilin and the formation of canonical Cajal bodies (CBs). Plays a role in transcriptional regulation.</text>
</comment>
<evidence type="ECO:0000256" key="3">
    <source>
        <dbReference type="ARBA" id="ARBA00004604"/>
    </source>
</evidence>
<dbReference type="KEGG" id="lak:106175686"/>
<name>A0A1S3JT75_LINAN</name>
<comment type="subunit">
    <text evidence="20">May form homooligomers. Interacts with CREBBP/CBP, EED/WAIT1, EP300/P300, NCOA6/PRIP, PPARBP/PBP and SMN.</text>
</comment>
<dbReference type="RefSeq" id="XP_013413259.1">
    <property type="nucleotide sequence ID" value="XM_013557805.1"/>
</dbReference>
<feature type="compositionally biased region" description="Basic residues" evidence="23">
    <location>
        <begin position="512"/>
        <end position="521"/>
    </location>
</feature>
<evidence type="ECO:0000256" key="14">
    <source>
        <dbReference type="ARBA" id="ARBA00047418"/>
    </source>
</evidence>
<feature type="region of interest" description="Disordered" evidence="23">
    <location>
        <begin position="732"/>
        <end position="761"/>
    </location>
</feature>
<dbReference type="InParanoid" id="A0A1S3JT75"/>
<dbReference type="FunFam" id="3.40.50.150:FF:000066">
    <property type="entry name" value="Trimethylguanosine synthase 1"/>
    <property type="match status" value="1"/>
</dbReference>
<dbReference type="GO" id="GO:0071164">
    <property type="term" value="F:RNA cap trimethylguanosine synthase activity"/>
    <property type="evidence" value="ECO:0007669"/>
    <property type="project" value="TreeGrafter"/>
</dbReference>
<dbReference type="PANTHER" id="PTHR14741">
    <property type="entry name" value="S-ADENOSYLMETHIONINE-DEPENDENT METHYLTRANSFERASE RELATED"/>
    <property type="match status" value="1"/>
</dbReference>
<evidence type="ECO:0000256" key="12">
    <source>
        <dbReference type="ARBA" id="ARBA00023242"/>
    </source>
</evidence>
<keyword evidence="8" id="KW-0808">Transferase</keyword>
<dbReference type="InterPro" id="IPR029063">
    <property type="entry name" value="SAM-dependent_MTases_sf"/>
</dbReference>
<evidence type="ECO:0000256" key="6">
    <source>
        <dbReference type="ARBA" id="ARBA00022553"/>
    </source>
</evidence>
<evidence type="ECO:0000256" key="15">
    <source>
        <dbReference type="ARBA" id="ARBA00048740"/>
    </source>
</evidence>
<evidence type="ECO:0000313" key="25">
    <source>
        <dbReference type="RefSeq" id="XP_013413259.1"/>
    </source>
</evidence>
<keyword evidence="11" id="KW-0804">Transcription</keyword>
<evidence type="ECO:0000313" key="24">
    <source>
        <dbReference type="Proteomes" id="UP000085678"/>
    </source>
</evidence>
<keyword evidence="10" id="KW-0805">Transcription regulation</keyword>
<dbReference type="CDD" id="cd02440">
    <property type="entry name" value="AdoMet_MTases"/>
    <property type="match status" value="1"/>
</dbReference>
<protein>
    <recommendedName>
        <fullName evidence="4">Trimethylguanosine synthase</fullName>
    </recommendedName>
    <alternativeName>
        <fullName evidence="18">Cap-specific guanine-N(2) methyltransferase</fullName>
    </alternativeName>
    <alternativeName>
        <fullName evidence="21">Nuclear receptor coactivator 6-interacting protein</fullName>
    </alternativeName>
    <alternativeName>
        <fullName evidence="22">PRIP-interacting protein with methyltransferase motif</fullName>
    </alternativeName>
</protein>
<evidence type="ECO:0000256" key="7">
    <source>
        <dbReference type="ARBA" id="ARBA00022603"/>
    </source>
</evidence>
<organism evidence="24 25">
    <name type="scientific">Lingula anatina</name>
    <name type="common">Brachiopod</name>
    <name type="synonym">Lingula unguis</name>
    <dbReference type="NCBI Taxonomy" id="7574"/>
    <lineage>
        <taxon>Eukaryota</taxon>
        <taxon>Metazoa</taxon>
        <taxon>Spiralia</taxon>
        <taxon>Lophotrochozoa</taxon>
        <taxon>Brachiopoda</taxon>
        <taxon>Linguliformea</taxon>
        <taxon>Lingulata</taxon>
        <taxon>Lingulida</taxon>
        <taxon>Linguloidea</taxon>
        <taxon>Lingulidae</taxon>
        <taxon>Lingula</taxon>
    </lineage>
</organism>
<dbReference type="Pfam" id="PF09445">
    <property type="entry name" value="Methyltransf_15"/>
    <property type="match status" value="1"/>
</dbReference>
<dbReference type="SUPFAM" id="SSF53335">
    <property type="entry name" value="S-adenosyl-L-methionine-dependent methyltransferases"/>
    <property type="match status" value="1"/>
</dbReference>
<feature type="region of interest" description="Disordered" evidence="23">
    <location>
        <begin position="108"/>
        <end position="131"/>
    </location>
</feature>
<evidence type="ECO:0000256" key="13">
    <source>
        <dbReference type="ARBA" id="ARBA00025783"/>
    </source>
</evidence>
<dbReference type="GeneID" id="106175686"/>
<comment type="catalytic activity">
    <reaction evidence="15">
        <text>a 5'-end (N(7)-methyl 5'-triphosphoguanosine)-ribonucleoside in snoRNA + S-adenosyl-L-methionine = a 5'-end (N(2),N(7)-dimethyl 5'-triphosphoguanosine)-ribonucleoside in snoRNA + S-adenosyl-L-homocysteine + H(+)</text>
        <dbReference type="Rhea" id="RHEA:78475"/>
        <dbReference type="Rhea" id="RHEA-COMP:19086"/>
        <dbReference type="Rhea" id="RHEA-COMP:19088"/>
        <dbReference type="ChEBI" id="CHEBI:15378"/>
        <dbReference type="ChEBI" id="CHEBI:57856"/>
        <dbReference type="ChEBI" id="CHEBI:59789"/>
        <dbReference type="ChEBI" id="CHEBI:156461"/>
        <dbReference type="ChEBI" id="CHEBI:172880"/>
    </reaction>
    <physiologicalReaction direction="left-to-right" evidence="15">
        <dbReference type="Rhea" id="RHEA:78476"/>
    </physiologicalReaction>
</comment>
<feature type="compositionally biased region" description="Polar residues" evidence="23">
    <location>
        <begin position="219"/>
        <end position="236"/>
    </location>
</feature>